<reference evidence="2" key="2">
    <citation type="journal article" date="2007" name="Science">
        <title>Draft genome sequence of the sexually transmitted pathogen Trichomonas vaginalis.</title>
        <authorList>
            <person name="Carlton J.M."/>
            <person name="Hirt R.P."/>
            <person name="Silva J.C."/>
            <person name="Delcher A.L."/>
            <person name="Schatz M."/>
            <person name="Zhao Q."/>
            <person name="Wortman J.R."/>
            <person name="Bidwell S.L."/>
            <person name="Alsmark U.C.M."/>
            <person name="Besteiro S."/>
            <person name="Sicheritz-Ponten T."/>
            <person name="Noel C.J."/>
            <person name="Dacks J.B."/>
            <person name="Foster P.G."/>
            <person name="Simillion C."/>
            <person name="Van de Peer Y."/>
            <person name="Miranda-Saavedra D."/>
            <person name="Barton G.J."/>
            <person name="Westrop G.D."/>
            <person name="Mueller S."/>
            <person name="Dessi D."/>
            <person name="Fiori P.L."/>
            <person name="Ren Q."/>
            <person name="Paulsen I."/>
            <person name="Zhang H."/>
            <person name="Bastida-Corcuera F.D."/>
            <person name="Simoes-Barbosa A."/>
            <person name="Brown M.T."/>
            <person name="Hayes R.D."/>
            <person name="Mukherjee M."/>
            <person name="Okumura C.Y."/>
            <person name="Schneider R."/>
            <person name="Smith A.J."/>
            <person name="Vanacova S."/>
            <person name="Villalvazo M."/>
            <person name="Haas B.J."/>
            <person name="Pertea M."/>
            <person name="Feldblyum T.V."/>
            <person name="Utterback T.R."/>
            <person name="Shu C.L."/>
            <person name="Osoegawa K."/>
            <person name="de Jong P.J."/>
            <person name="Hrdy I."/>
            <person name="Horvathova L."/>
            <person name="Zubacova Z."/>
            <person name="Dolezal P."/>
            <person name="Malik S.B."/>
            <person name="Logsdon J.M. Jr."/>
            <person name="Henze K."/>
            <person name="Gupta A."/>
            <person name="Wang C.C."/>
            <person name="Dunne R.L."/>
            <person name="Upcroft J.A."/>
            <person name="Upcroft P."/>
            <person name="White O."/>
            <person name="Salzberg S.L."/>
            <person name="Tang P."/>
            <person name="Chiu C.-H."/>
            <person name="Lee Y.-S."/>
            <person name="Embley T.M."/>
            <person name="Coombs G.H."/>
            <person name="Mottram J.C."/>
            <person name="Tachezy J."/>
            <person name="Fraser-Liggett C.M."/>
            <person name="Johnson P.J."/>
        </authorList>
    </citation>
    <scope>NUCLEOTIDE SEQUENCE [LARGE SCALE GENOMIC DNA]</scope>
    <source>
        <strain evidence="2">G3</strain>
    </source>
</reference>
<dbReference type="VEuPathDB" id="TrichDB:TVAG_098520"/>
<evidence type="ECO:0000313" key="2">
    <source>
        <dbReference type="EMBL" id="EAY09717.1"/>
    </source>
</evidence>
<accession>A2ECD3</accession>
<keyword evidence="3" id="KW-1185">Reference proteome</keyword>
<keyword evidence="1" id="KW-1133">Transmembrane helix</keyword>
<dbReference type="InParanoid" id="A2ECD3"/>
<dbReference type="AlphaFoldDB" id="A2ECD3"/>
<name>A2ECD3_TRIV3</name>
<dbReference type="KEGG" id="tva:4767640"/>
<feature type="transmembrane region" description="Helical" evidence="1">
    <location>
        <begin position="98"/>
        <end position="122"/>
    </location>
</feature>
<keyword evidence="1" id="KW-0812">Transmembrane</keyword>
<dbReference type="Proteomes" id="UP000001542">
    <property type="component" value="Unassembled WGS sequence"/>
</dbReference>
<dbReference type="RefSeq" id="XP_001321940.1">
    <property type="nucleotide sequence ID" value="XM_001321905.1"/>
</dbReference>
<evidence type="ECO:0000256" key="1">
    <source>
        <dbReference type="SAM" id="Phobius"/>
    </source>
</evidence>
<protein>
    <submittedName>
        <fullName evidence="2">Uncharacterized protein</fullName>
    </submittedName>
</protein>
<gene>
    <name evidence="2" type="ORF">TVAG_098520</name>
</gene>
<evidence type="ECO:0000313" key="3">
    <source>
        <dbReference type="Proteomes" id="UP000001542"/>
    </source>
</evidence>
<reference evidence="2" key="1">
    <citation type="submission" date="2006-10" db="EMBL/GenBank/DDBJ databases">
        <authorList>
            <person name="Amadeo P."/>
            <person name="Zhao Q."/>
            <person name="Wortman J."/>
            <person name="Fraser-Liggett C."/>
            <person name="Carlton J."/>
        </authorList>
    </citation>
    <scope>NUCLEOTIDE SEQUENCE</scope>
    <source>
        <strain evidence="2">G3</strain>
    </source>
</reference>
<keyword evidence="1" id="KW-0472">Membrane</keyword>
<feature type="transmembrane region" description="Helical" evidence="1">
    <location>
        <begin position="199"/>
        <end position="224"/>
    </location>
</feature>
<dbReference type="VEuPathDB" id="TrichDB:TVAGG3_0391140"/>
<proteinExistence type="predicted"/>
<organism evidence="2 3">
    <name type="scientific">Trichomonas vaginalis (strain ATCC PRA-98 / G3)</name>
    <dbReference type="NCBI Taxonomy" id="412133"/>
    <lineage>
        <taxon>Eukaryota</taxon>
        <taxon>Metamonada</taxon>
        <taxon>Parabasalia</taxon>
        <taxon>Trichomonadida</taxon>
        <taxon>Trichomonadidae</taxon>
        <taxon>Trichomonas</taxon>
    </lineage>
</organism>
<sequence>MEAVRNYMYKSAVNFVTYNDDPAKNSTTESVSVQHGIMQYSVLVTALLKKDSITNRTNSEREIRTIIGNTRVLTADLSAALQNLIEYIKSADDKSIKITTYSLIGGCLFIFFIYVIACYVIVKDISHDKLAIYRAIASLPKYVVSHVADSFKVLKKEGSDHSKSNSTTHDDELNKQEENMLKIFSTSSESDGGATSDSITIVVCMLFLALCNLCSVIILGLFLIRCGEELNLSAPQIDYMMAAYSYDFASLLVVNMLACEFDGYPVYGYTAKSLIPIVNEWQDKGIINYKAVRYGNSSMNTEAFSILTAEELAGVAPEGCVYGQTPAVTHDVYRCWNPDLLTTYVQTEVKSMVFKYQNEGIAFYTNDTRLTHLWHVHIIHLYEMYYNDLF</sequence>
<dbReference type="EMBL" id="DS113352">
    <property type="protein sequence ID" value="EAY09717.1"/>
    <property type="molecule type" value="Genomic_DNA"/>
</dbReference>